<dbReference type="GeneID" id="40155341"/>
<dbReference type="STRING" id="523841.HFX_3003"/>
<dbReference type="PaxDb" id="523841-HFX_3003"/>
<reference evidence="3" key="5">
    <citation type="submission" date="2014-05" db="EMBL/GenBank/DDBJ databases">
        <authorList>
            <person name="Wang L."/>
            <person name="Yang H."/>
            <person name="Xiang H."/>
        </authorList>
    </citation>
    <scope>NUCLEOTIDE SEQUENCE</scope>
    <source>
        <strain evidence="3">CGMCC 1.2087</strain>
    </source>
</reference>
<dbReference type="AlphaFoldDB" id="I3R8V7"/>
<reference evidence="6 10" key="6">
    <citation type="submission" date="2019-04" db="EMBL/GenBank/DDBJ databases">
        <title>Methylomes of two halophilic Archaea, Haloarcula marismortui and Haloferax mediterranei.</title>
        <authorList>
            <person name="DasSarma S."/>
            <person name="DasSarma P."/>
            <person name="DasSarma S."/>
            <person name="Fomenkov A."/>
            <person name="Vincze T."/>
            <person name="Anton B.P."/>
            <person name="Roberts R.J."/>
        </authorList>
    </citation>
    <scope>NUCLEOTIDE SEQUENCE [LARGE SCALE GENOMIC DNA]</scope>
    <source>
        <strain evidence="6">ATCC 33500</strain>
        <strain evidence="10">ATCC 33500 / DSM 1411 / JCM 8866 / NBRC 14739 / NCIMB 2177 / R-4</strain>
    </source>
</reference>
<name>I3R8V7_HALMT</name>
<dbReference type="OrthoDB" id="275223at2157"/>
<feature type="region of interest" description="Disordered" evidence="2">
    <location>
        <begin position="46"/>
        <end position="71"/>
    </location>
</feature>
<dbReference type="Proteomes" id="UP000011603">
    <property type="component" value="Unassembled WGS sequence"/>
</dbReference>
<dbReference type="Proteomes" id="UP000027075">
    <property type="component" value="Chromosome"/>
</dbReference>
<gene>
    <name evidence="3" type="ordered locus">HFX_3003</name>
    <name evidence="4" type="ORF">BM92_09450</name>
    <name evidence="5" type="ORF">C439_10530</name>
    <name evidence="6" type="ORF">E6P09_02950</name>
</gene>
<evidence type="ECO:0000313" key="8">
    <source>
        <dbReference type="Proteomes" id="UP000011603"/>
    </source>
</evidence>
<evidence type="ECO:0000256" key="2">
    <source>
        <dbReference type="SAM" id="MobiDB-lite"/>
    </source>
</evidence>
<evidence type="ECO:0000313" key="5">
    <source>
        <dbReference type="EMBL" id="EMA03013.1"/>
    </source>
</evidence>
<feature type="coiled-coil region" evidence="1">
    <location>
        <begin position="129"/>
        <end position="156"/>
    </location>
</feature>
<dbReference type="RefSeq" id="WP_004058908.1">
    <property type="nucleotide sequence ID" value="NC_017941.2"/>
</dbReference>
<keyword evidence="1" id="KW-0175">Coiled coil</keyword>
<dbReference type="Proteomes" id="UP000006469">
    <property type="component" value="Chromosome"/>
</dbReference>
<dbReference type="EMBL" id="CP039139">
    <property type="protein sequence ID" value="QCQ74282.1"/>
    <property type="molecule type" value="Genomic_DNA"/>
</dbReference>
<keyword evidence="8" id="KW-1185">Reference proteome</keyword>
<feature type="compositionally biased region" description="Low complexity" evidence="2">
    <location>
        <begin position="57"/>
        <end position="70"/>
    </location>
</feature>
<evidence type="ECO:0000313" key="10">
    <source>
        <dbReference type="Proteomes" id="UP000299011"/>
    </source>
</evidence>
<sequence>MRIVSKLDPDTYDEIRELVGNGSYRDIDQFIQVAVDNQLRIEKDEESMELSDGGTKAAQAEQSETTSSESVWGYSVPENIPIADPYETDREDTLLFSQYYRFFPLKFVLLELAKVTADHGGAVELSTFRGHIEERVASLRDELVQWEEENDVKKQNRKSTGLPKTDVKNPEYSMKRFLDQYVGKIRKSDLKPNGMGDDLALIAFQPLDEDRCLVQLSPAGRQLVTYTNPILASGPNNTTISSEEAGFIVTHIYETLPTEFGFMEEVYELLEEYEGDSYTKHLDECREYLVSVPGFDDDPSENRLRSHTAGTLSRMVELGLVNRGGKRGVYVADTPPSEFAN</sequence>
<evidence type="ECO:0000313" key="6">
    <source>
        <dbReference type="EMBL" id="QCQ74282.1"/>
    </source>
</evidence>
<evidence type="ECO:0000313" key="3">
    <source>
        <dbReference type="EMBL" id="AFK20667.1"/>
    </source>
</evidence>
<organism evidence="3 7">
    <name type="scientific">Haloferax mediterranei (strain ATCC 33500 / DSM 1411 / JCM 8866 / NBRC 14739 / NCIMB 2177 / R-4)</name>
    <name type="common">Halobacterium mediterranei</name>
    <dbReference type="NCBI Taxonomy" id="523841"/>
    <lineage>
        <taxon>Archaea</taxon>
        <taxon>Methanobacteriati</taxon>
        <taxon>Methanobacteriota</taxon>
        <taxon>Stenosarchaea group</taxon>
        <taxon>Halobacteria</taxon>
        <taxon>Halobacteriales</taxon>
        <taxon>Haloferacaceae</taxon>
        <taxon>Haloferax</taxon>
    </lineage>
</organism>
<evidence type="ECO:0000313" key="7">
    <source>
        <dbReference type="Proteomes" id="UP000006469"/>
    </source>
</evidence>
<protein>
    <submittedName>
        <fullName evidence="3">Uncharacterized protein</fullName>
    </submittedName>
</protein>
<dbReference type="EMBL" id="AOLO01000007">
    <property type="protein sequence ID" value="EMA03013.1"/>
    <property type="molecule type" value="Genomic_DNA"/>
</dbReference>
<dbReference type="EMBL" id="CP001868">
    <property type="protein sequence ID" value="AFK20667.1"/>
    <property type="molecule type" value="Genomic_DNA"/>
</dbReference>
<dbReference type="HOGENOM" id="CLU_812829_0_0_2"/>
<reference evidence="4 9" key="4">
    <citation type="submission" date="2014-04" db="EMBL/GenBank/DDBJ databases">
        <title>Transcriptional profiles of Haloferax mediterranei on the basis of nitrogen availability.</title>
        <authorList>
            <person name="Bautista V."/>
        </authorList>
    </citation>
    <scope>NUCLEOTIDE SEQUENCE [LARGE SCALE GENOMIC DNA]</scope>
    <source>
        <strain evidence="4">ATCC 33500</strain>
        <strain evidence="9">ATCC 33500 / DSM 1411 / JCM 8866 / NBRC 14739 / NCIMB 2177 / R-4</strain>
    </source>
</reference>
<evidence type="ECO:0000256" key="1">
    <source>
        <dbReference type="SAM" id="Coils"/>
    </source>
</evidence>
<proteinExistence type="predicted"/>
<evidence type="ECO:0000313" key="9">
    <source>
        <dbReference type="Proteomes" id="UP000027075"/>
    </source>
</evidence>
<dbReference type="PATRIC" id="fig|523841.21.peg.2135"/>
<evidence type="ECO:0000313" key="4">
    <source>
        <dbReference type="EMBL" id="AHZ22849.1"/>
    </source>
</evidence>
<reference evidence="5 8" key="3">
    <citation type="journal article" date="2014" name="PLoS Genet.">
        <title>Phylogenetically driven sequencing of extremely halophilic archaea reveals strategies for static and dynamic osmo-response.</title>
        <authorList>
            <person name="Becker E.A."/>
            <person name="Seitzer P.M."/>
            <person name="Tritt A."/>
            <person name="Larsen D."/>
            <person name="Krusor M."/>
            <person name="Yao A.I."/>
            <person name="Wu D."/>
            <person name="Madern D."/>
            <person name="Eisen J.A."/>
            <person name="Darling A.E."/>
            <person name="Facciotti M.T."/>
        </authorList>
    </citation>
    <scope>NUCLEOTIDE SEQUENCE [LARGE SCALE GENOMIC DNA]</scope>
    <source>
        <strain evidence="5">ATCC 33500</strain>
        <strain evidence="8">ATCC 33500 / DSM 1411 / JCM 8866 / NBRC 14739 / NCIMB 2177 / R-4</strain>
    </source>
</reference>
<reference evidence="3 7" key="2">
    <citation type="journal article" date="2012" name="J. Bacteriol.">
        <title>Complete genome sequence of the metabolically versatile halophilic archaeon Haloferax mediterranei, a poly(3-hydroxybutyrate-co-3-hydroxyvalerate) producer.</title>
        <authorList>
            <person name="Han J."/>
            <person name="Zhang F."/>
            <person name="Hou J."/>
            <person name="Liu X."/>
            <person name="Li M."/>
            <person name="Liu H."/>
            <person name="Cai L."/>
            <person name="Zhang B."/>
            <person name="Chen Y."/>
            <person name="Zhou J."/>
            <person name="Hu S."/>
            <person name="Xiang H."/>
        </authorList>
    </citation>
    <scope>NUCLEOTIDE SEQUENCE [LARGE SCALE GENOMIC DNA]</scope>
    <source>
        <strain evidence="7">ATCC 33500 / DSM 1411 / JCM 8866 / NBRC 14739 / NCIMB 2177 / R-4</strain>
        <strain evidence="3">CGMCC 1.2087</strain>
    </source>
</reference>
<reference evidence="3" key="1">
    <citation type="journal article" date="2012" name="Appl. Environ. Microbiol.">
        <title>Identification of the haloarchaeal phasin (PhaP) that functions in polyhydroxyalkanoate accumulation and granule formation in Haloferax mediterranei.</title>
        <authorList>
            <person name="Cai S."/>
            <person name="Cai L."/>
            <person name="Liu H."/>
            <person name="Liu X."/>
            <person name="Han J."/>
            <person name="Zhou J."/>
            <person name="Xiang H."/>
        </authorList>
    </citation>
    <scope>NUCLEOTIDE SEQUENCE</scope>
    <source>
        <strain evidence="3">CGMCC 1.2087</strain>
    </source>
</reference>
<accession>I3R8V7</accession>
<dbReference type="EMBL" id="CP007551">
    <property type="protein sequence ID" value="AHZ22849.1"/>
    <property type="molecule type" value="Genomic_DNA"/>
</dbReference>
<dbReference type="eggNOG" id="arCOG01011">
    <property type="taxonomic scope" value="Archaea"/>
</dbReference>
<dbReference type="Proteomes" id="UP000299011">
    <property type="component" value="Chromosome"/>
</dbReference>
<dbReference type="KEGG" id="hme:HFX_3003"/>